<accession>A0AAP6GAW2</accession>
<feature type="transmembrane region" description="Helical" evidence="1">
    <location>
        <begin position="31"/>
        <end position="50"/>
    </location>
</feature>
<reference evidence="2" key="1">
    <citation type="submission" date="2023-11" db="EMBL/GenBank/DDBJ databases">
        <title>WGS of Aeromonas in Northern Israel.</title>
        <authorList>
            <person name="Hershko Y."/>
        </authorList>
    </citation>
    <scope>NUCLEOTIDE SEQUENCE</scope>
    <source>
        <strain evidence="2">02297</strain>
    </source>
</reference>
<gene>
    <name evidence="2" type="ORF">SJS82_08370</name>
</gene>
<dbReference type="AlphaFoldDB" id="A0AAP6GAW2"/>
<sequence length="62" mass="6496">MLTQLSIFIVGLIGAAALAYGASLYSPPLGWVVGGMLCLAWSFLMSRAVAATDYAKRNKGDS</sequence>
<keyword evidence="1" id="KW-1133">Transmembrane helix</keyword>
<protein>
    <submittedName>
        <fullName evidence="2">Uncharacterized protein</fullName>
    </submittedName>
</protein>
<organism evidence="2 3">
    <name type="scientific">Aeromonas media</name>
    <dbReference type="NCBI Taxonomy" id="651"/>
    <lineage>
        <taxon>Bacteria</taxon>
        <taxon>Pseudomonadati</taxon>
        <taxon>Pseudomonadota</taxon>
        <taxon>Gammaproteobacteria</taxon>
        <taxon>Aeromonadales</taxon>
        <taxon>Aeromonadaceae</taxon>
        <taxon>Aeromonas</taxon>
    </lineage>
</organism>
<name>A0AAP6GAW2_AERME</name>
<comment type="caution">
    <text evidence="2">The sequence shown here is derived from an EMBL/GenBank/DDBJ whole genome shotgun (WGS) entry which is preliminary data.</text>
</comment>
<dbReference type="Proteomes" id="UP001285835">
    <property type="component" value="Unassembled WGS sequence"/>
</dbReference>
<proteinExistence type="predicted"/>
<dbReference type="RefSeq" id="WP_319916874.1">
    <property type="nucleotide sequence ID" value="NZ_JAWZXF010000008.1"/>
</dbReference>
<evidence type="ECO:0000313" key="3">
    <source>
        <dbReference type="Proteomes" id="UP001285835"/>
    </source>
</evidence>
<dbReference type="EMBL" id="JAWZXF010000008">
    <property type="protein sequence ID" value="MDX7921945.1"/>
    <property type="molecule type" value="Genomic_DNA"/>
</dbReference>
<keyword evidence="1" id="KW-0812">Transmembrane</keyword>
<keyword evidence="1" id="KW-0472">Membrane</keyword>
<evidence type="ECO:0000313" key="2">
    <source>
        <dbReference type="EMBL" id="MDX7921945.1"/>
    </source>
</evidence>
<evidence type="ECO:0000256" key="1">
    <source>
        <dbReference type="SAM" id="Phobius"/>
    </source>
</evidence>